<dbReference type="EMBL" id="MGIZ01000018">
    <property type="protein sequence ID" value="OGM99481.1"/>
    <property type="molecule type" value="Genomic_DNA"/>
</dbReference>
<comment type="caution">
    <text evidence="1">The sequence shown here is derived from an EMBL/GenBank/DDBJ whole genome shotgun (WGS) entry which is preliminary data.</text>
</comment>
<dbReference type="AlphaFoldDB" id="A0A1F8EF69"/>
<evidence type="ECO:0000313" key="1">
    <source>
        <dbReference type="EMBL" id="OGM99481.1"/>
    </source>
</evidence>
<accession>A0A1F8EF69</accession>
<gene>
    <name evidence="1" type="ORF">A2817_02610</name>
</gene>
<dbReference type="Proteomes" id="UP000177594">
    <property type="component" value="Unassembled WGS sequence"/>
</dbReference>
<reference evidence="1 2" key="1">
    <citation type="journal article" date="2016" name="Nat. Commun.">
        <title>Thousands of microbial genomes shed light on interconnected biogeochemical processes in an aquifer system.</title>
        <authorList>
            <person name="Anantharaman K."/>
            <person name="Brown C.T."/>
            <person name="Hug L.A."/>
            <person name="Sharon I."/>
            <person name="Castelle C.J."/>
            <person name="Probst A.J."/>
            <person name="Thomas B.C."/>
            <person name="Singh A."/>
            <person name="Wilkins M.J."/>
            <person name="Karaoz U."/>
            <person name="Brodie E.L."/>
            <person name="Williams K.H."/>
            <person name="Hubbard S.S."/>
            <person name="Banfield J.F."/>
        </authorList>
    </citation>
    <scope>NUCLEOTIDE SEQUENCE [LARGE SCALE GENOMIC DNA]</scope>
</reference>
<protein>
    <submittedName>
        <fullName evidence="1">Uncharacterized protein</fullName>
    </submittedName>
</protein>
<evidence type="ECO:0000313" key="2">
    <source>
        <dbReference type="Proteomes" id="UP000177594"/>
    </source>
</evidence>
<proteinExistence type="predicted"/>
<name>A0A1F8EF69_9BACT</name>
<sequence>MSSRKVIFLAAIFLILIPYVGDNDFWLHLRMGEIMFENGLFPKTDILLFTNFGKEWINHEWLPQSPSLELSYPM</sequence>
<organism evidence="1 2">
    <name type="scientific">Candidatus Yanofskybacteria bacterium RIFCSPHIGHO2_01_FULL_39_8b</name>
    <dbReference type="NCBI Taxonomy" id="1802659"/>
    <lineage>
        <taxon>Bacteria</taxon>
        <taxon>Candidatus Yanofskyibacteriota</taxon>
    </lineage>
</organism>